<reference evidence="6" key="1">
    <citation type="journal article" date="2021" name="Cell">
        <title>Tracing the genetic footprints of vertebrate landing in non-teleost ray-finned fishes.</title>
        <authorList>
            <person name="Bi X."/>
            <person name="Wang K."/>
            <person name="Yang L."/>
            <person name="Pan H."/>
            <person name="Jiang H."/>
            <person name="Wei Q."/>
            <person name="Fang M."/>
            <person name="Yu H."/>
            <person name="Zhu C."/>
            <person name="Cai Y."/>
            <person name="He Y."/>
            <person name="Gan X."/>
            <person name="Zeng H."/>
            <person name="Yu D."/>
            <person name="Zhu Y."/>
            <person name="Jiang H."/>
            <person name="Qiu Q."/>
            <person name="Yang H."/>
            <person name="Zhang Y.E."/>
            <person name="Wang W."/>
            <person name="Zhu M."/>
            <person name="He S."/>
            <person name="Zhang G."/>
        </authorList>
    </citation>
    <scope>NUCLEOTIDE SEQUENCE</scope>
    <source>
        <strain evidence="6">Allg_001</strain>
    </source>
</reference>
<sequence>EETPCRNPAPPSLSLSPTGWRKPSQKAPRRLPEIRMVLMGETGSGKRSAANAILGSEEFLKGRKHYAVKRQREEAGRRVTVVNTPGWRRRSRAPGTLSPEHVRQEVAFGVSLCLPSLHALLLVVPVDSPFTPWHRRSVLDHLEPLTEGVWRHTLVLFTWGDALRHTTIEQHVARGGRELQWLVEKCGRRYHVLDGKNRGDRAQVEGLLAKIEDMAAAAGAGTSARYFTRELEGRDVPILPLTQEEEEQTGWRKPSQKAPRRLPEIRMVLMGETGSGKRSAANAILGSEEFLKGRKHYAVKRQREEAGRRVTVVNTPGWRRRSRAPGTLSPEHVRQEVAFGVSLCLPSLHALLLVVPVDSPFTPWHRRSVLDHLEPLTEGVWRHTLVLFTWGDALRHTTIEQHVARGGRELQWLVEKCGRRYHVLDGKNRGDRAQVEGLLAKIEDMAAAAGAGTSARYFTRELEGRQKRREIAELRQERESQATPKERSQTPGGDSQTPPPLRTQEGPADSHGAPQRLSEIRIILLGGRQVGKCSSGNTILGREEFKTGRKTYCVRRQGEVAGRQVTVVYTPGWRWKWWAPAQATPEHIRQDIRCSVSLCAPGPHAFLLVIPVGSPFTENHRRSVEEHLELLTERVWRHTMVLFTQAHALRDTTIEQHIERGGEELQWLVEKCGNRYHVLNNRYRGDRTQVTELLEKIEDMAAGTREGQVDSHEAPQRLSEIRIVLLGGRKIGKCSSGNTILGREEFRPGRKTYCVRRQGEVAGRQVTAVYTPGWTWRWWAPAQATPEHIRQEVVYSVSLCPPGPHAFLLVIPVDSPFTENHRRSVEEHLELLTERVWRHTMVLFTQAHALRDTTIEQHIERGGEELQWLVEKCGNRYHVLNNRYRGDRTQVRELLEKVEQLVRGNRGQHFTPKSYQQLEQELEALKEFRRCQSMTGLPPNSESPGSSNGSPRH</sequence>
<dbReference type="InterPro" id="IPR045058">
    <property type="entry name" value="GIMA/IAN/Toc"/>
</dbReference>
<evidence type="ECO:0000259" key="5">
    <source>
        <dbReference type="PROSITE" id="PS51720"/>
    </source>
</evidence>
<keyword evidence="2" id="KW-0547">Nucleotide-binding</keyword>
<feature type="region of interest" description="Disordered" evidence="4">
    <location>
        <begin position="474"/>
        <end position="513"/>
    </location>
</feature>
<evidence type="ECO:0000256" key="4">
    <source>
        <dbReference type="SAM" id="MobiDB-lite"/>
    </source>
</evidence>
<comment type="similarity">
    <text evidence="1">Belongs to the TRAFAC class TrmE-Era-EngA-EngB-Septin-like GTPase superfamily. AIG1/Toc34/Toc159-like paraseptin GTPase family. IAN subfamily.</text>
</comment>
<dbReference type="GO" id="GO:0005525">
    <property type="term" value="F:GTP binding"/>
    <property type="evidence" value="ECO:0007669"/>
    <property type="project" value="UniProtKB-KW"/>
</dbReference>
<dbReference type="CDD" id="cd01852">
    <property type="entry name" value="AIG1"/>
    <property type="match status" value="1"/>
</dbReference>
<feature type="region of interest" description="Disordered" evidence="4">
    <location>
        <begin position="931"/>
        <end position="953"/>
    </location>
</feature>
<organism evidence="6 7">
    <name type="scientific">Atractosteus spatula</name>
    <name type="common">Alligator gar</name>
    <name type="synonym">Lepisosteus spatula</name>
    <dbReference type="NCBI Taxonomy" id="7917"/>
    <lineage>
        <taxon>Eukaryota</taxon>
        <taxon>Metazoa</taxon>
        <taxon>Chordata</taxon>
        <taxon>Craniata</taxon>
        <taxon>Vertebrata</taxon>
        <taxon>Euteleostomi</taxon>
        <taxon>Actinopterygii</taxon>
        <taxon>Neopterygii</taxon>
        <taxon>Holostei</taxon>
        <taxon>Semionotiformes</taxon>
        <taxon>Lepisosteidae</taxon>
        <taxon>Atractosteus</taxon>
    </lineage>
</organism>
<feature type="non-terminal residue" evidence="6">
    <location>
        <position position="1"/>
    </location>
</feature>
<evidence type="ECO:0000313" key="7">
    <source>
        <dbReference type="Proteomes" id="UP000736164"/>
    </source>
</evidence>
<feature type="domain" description="AIG1-type G" evidence="5">
    <location>
        <begin position="262"/>
        <end position="467"/>
    </location>
</feature>
<dbReference type="FunFam" id="3.40.50.300:FF:001756">
    <property type="entry name" value="Si:dkey-185m8.2"/>
    <property type="match status" value="2"/>
</dbReference>
<dbReference type="FunFam" id="3.40.50.300:FF:001809">
    <property type="entry name" value="Si:ch1073-365p7.2"/>
    <property type="match status" value="2"/>
</dbReference>
<dbReference type="Gene3D" id="3.40.50.300">
    <property type="entry name" value="P-loop containing nucleotide triphosphate hydrolases"/>
    <property type="match status" value="4"/>
</dbReference>
<dbReference type="InterPro" id="IPR006703">
    <property type="entry name" value="G_AIG1"/>
</dbReference>
<dbReference type="InterPro" id="IPR027417">
    <property type="entry name" value="P-loop_NTPase"/>
</dbReference>
<proteinExistence type="inferred from homology"/>
<evidence type="ECO:0000256" key="1">
    <source>
        <dbReference type="ARBA" id="ARBA00008535"/>
    </source>
</evidence>
<keyword evidence="7" id="KW-1185">Reference proteome</keyword>
<gene>
    <name evidence="6" type="primary">Gimap8_6</name>
    <name evidence="6" type="ORF">GTO95_0004552</name>
</gene>
<dbReference type="PROSITE" id="PS51720">
    <property type="entry name" value="G_AIG1"/>
    <property type="match status" value="4"/>
</dbReference>
<evidence type="ECO:0000313" key="6">
    <source>
        <dbReference type="EMBL" id="MBN3316425.1"/>
    </source>
</evidence>
<comment type="caution">
    <text evidence="6">The sequence shown here is derived from an EMBL/GenBank/DDBJ whole genome shotgun (WGS) entry which is preliminary data.</text>
</comment>
<feature type="region of interest" description="Disordered" evidence="4">
    <location>
        <begin position="1"/>
        <end position="29"/>
    </location>
</feature>
<feature type="compositionally biased region" description="Low complexity" evidence="4">
    <location>
        <begin position="938"/>
        <end position="953"/>
    </location>
</feature>
<accession>A0A8J7NQK1</accession>
<evidence type="ECO:0000256" key="2">
    <source>
        <dbReference type="ARBA" id="ARBA00022741"/>
    </source>
</evidence>
<evidence type="ECO:0000256" key="3">
    <source>
        <dbReference type="ARBA" id="ARBA00023134"/>
    </source>
</evidence>
<feature type="domain" description="AIG1-type G" evidence="5">
    <location>
        <begin position="31"/>
        <end position="232"/>
    </location>
</feature>
<dbReference type="AlphaFoldDB" id="A0A8J7NQK1"/>
<name>A0A8J7NQK1_ATRSP</name>
<feature type="domain" description="AIG1-type G" evidence="5">
    <location>
        <begin position="718"/>
        <end position="919"/>
    </location>
</feature>
<protein>
    <submittedName>
        <fullName evidence="6">GIMA8 GTPase</fullName>
    </submittedName>
</protein>
<dbReference type="PANTHER" id="PTHR10903:SF107">
    <property type="entry name" value="GTPASE IMAP FAMILY MEMBER 4-LIKE-RELATED"/>
    <property type="match status" value="1"/>
</dbReference>
<dbReference type="Proteomes" id="UP000736164">
    <property type="component" value="Unassembled WGS sequence"/>
</dbReference>
<dbReference type="SUPFAM" id="SSF52540">
    <property type="entry name" value="P-loop containing nucleoside triphosphate hydrolases"/>
    <property type="match status" value="4"/>
</dbReference>
<dbReference type="EMBL" id="JAAWVO010029921">
    <property type="protein sequence ID" value="MBN3316425.1"/>
    <property type="molecule type" value="Genomic_DNA"/>
</dbReference>
<feature type="domain" description="AIG1-type G" evidence="5">
    <location>
        <begin position="517"/>
        <end position="715"/>
    </location>
</feature>
<dbReference type="Pfam" id="PF04548">
    <property type="entry name" value="AIG1"/>
    <property type="match status" value="4"/>
</dbReference>
<feature type="compositionally biased region" description="Basic and acidic residues" evidence="4">
    <location>
        <begin position="474"/>
        <end position="488"/>
    </location>
</feature>
<feature type="non-terminal residue" evidence="6">
    <location>
        <position position="953"/>
    </location>
</feature>
<dbReference type="PANTHER" id="PTHR10903">
    <property type="entry name" value="GTPASE, IMAP FAMILY MEMBER-RELATED"/>
    <property type="match status" value="1"/>
</dbReference>
<keyword evidence="3" id="KW-0342">GTP-binding</keyword>